<dbReference type="InterPro" id="IPR006015">
    <property type="entry name" value="Universal_stress_UspA"/>
</dbReference>
<proteinExistence type="inferred from homology"/>
<evidence type="ECO:0000313" key="4">
    <source>
        <dbReference type="Proteomes" id="UP000199116"/>
    </source>
</evidence>
<dbReference type="EMBL" id="FOOH01000010">
    <property type="protein sequence ID" value="SFF82151.1"/>
    <property type="molecule type" value="Genomic_DNA"/>
</dbReference>
<dbReference type="SUPFAM" id="SSF52402">
    <property type="entry name" value="Adenine nucleotide alpha hydrolases-like"/>
    <property type="match status" value="1"/>
</dbReference>
<dbReference type="Gene3D" id="3.40.50.12370">
    <property type="match status" value="1"/>
</dbReference>
<name>A0A1I2LYP6_9FLAO</name>
<dbReference type="Proteomes" id="UP000199116">
    <property type="component" value="Unassembled WGS sequence"/>
</dbReference>
<organism evidence="3 4">
    <name type="scientific">Salegentibacter agarivorans</name>
    <dbReference type="NCBI Taxonomy" id="345907"/>
    <lineage>
        <taxon>Bacteria</taxon>
        <taxon>Pseudomonadati</taxon>
        <taxon>Bacteroidota</taxon>
        <taxon>Flavobacteriia</taxon>
        <taxon>Flavobacteriales</taxon>
        <taxon>Flavobacteriaceae</taxon>
        <taxon>Salegentibacter</taxon>
    </lineage>
</organism>
<reference evidence="4" key="1">
    <citation type="submission" date="2016-10" db="EMBL/GenBank/DDBJ databases">
        <authorList>
            <person name="Varghese N."/>
            <person name="Submissions S."/>
        </authorList>
    </citation>
    <scope>NUCLEOTIDE SEQUENCE [LARGE SCALE GENOMIC DNA]</scope>
    <source>
        <strain evidence="4">DSM 23515</strain>
    </source>
</reference>
<feature type="domain" description="UspA" evidence="2">
    <location>
        <begin position="2"/>
        <end position="125"/>
    </location>
</feature>
<gene>
    <name evidence="3" type="ORF">SAMN04488033_11046</name>
</gene>
<accession>A0A1I2LYP6</accession>
<evidence type="ECO:0000256" key="1">
    <source>
        <dbReference type="ARBA" id="ARBA00008791"/>
    </source>
</evidence>
<dbReference type="RefSeq" id="WP_093304398.1">
    <property type="nucleotide sequence ID" value="NZ_FOOH01000010.1"/>
</dbReference>
<protein>
    <submittedName>
        <fullName evidence="3">Nucleotide-binding universal stress protein, UspA family</fullName>
    </submittedName>
</protein>
<comment type="similarity">
    <text evidence="1">Belongs to the universal stress protein A family.</text>
</comment>
<dbReference type="PRINTS" id="PR01438">
    <property type="entry name" value="UNVRSLSTRESS"/>
</dbReference>
<dbReference type="CDD" id="cd00293">
    <property type="entry name" value="USP-like"/>
    <property type="match status" value="1"/>
</dbReference>
<evidence type="ECO:0000259" key="2">
    <source>
        <dbReference type="Pfam" id="PF00582"/>
    </source>
</evidence>
<dbReference type="InterPro" id="IPR006016">
    <property type="entry name" value="UspA"/>
</dbReference>
<dbReference type="AlphaFoldDB" id="A0A1I2LYP6"/>
<keyword evidence="4" id="KW-1185">Reference proteome</keyword>
<sequence>MNILILTDFSPQAYNAARYALNSNSGSSKFYVLHASSTGVASKIDEALVDFVARLKKEPAATGHSFYTLPFADNLINATRKAVTEKRIDLIVMGASGKNTSNFQGLGGNTCNVVKKVKCPVLVVPNCEFKQWERLYLPIDLRFPVHTEALQLLQKLPVAPNVSLDVWEFNLNNSEGQIEDFKLPNYKLNRKTLKEESDFFGKFWPEANVKANIIVFFARQLHITEKLLNRLSATETRKQNLPVLILHG</sequence>
<dbReference type="Pfam" id="PF00582">
    <property type="entry name" value="Usp"/>
    <property type="match status" value="1"/>
</dbReference>
<evidence type="ECO:0000313" key="3">
    <source>
        <dbReference type="EMBL" id="SFF82151.1"/>
    </source>
</evidence>